<gene>
    <name evidence="7" type="ORF">GWK47_004895</name>
</gene>
<keyword evidence="8" id="KW-1185">Reference proteome</keyword>
<feature type="compositionally biased region" description="Polar residues" evidence="5">
    <location>
        <begin position="188"/>
        <end position="199"/>
    </location>
</feature>
<protein>
    <recommendedName>
        <fullName evidence="6">MYND-type domain-containing protein</fullName>
    </recommendedName>
</protein>
<keyword evidence="1" id="KW-0479">Metal-binding</keyword>
<evidence type="ECO:0000256" key="2">
    <source>
        <dbReference type="ARBA" id="ARBA00022771"/>
    </source>
</evidence>
<keyword evidence="2 4" id="KW-0863">Zinc-finger</keyword>
<keyword evidence="3" id="KW-0862">Zinc</keyword>
<reference evidence="7" key="1">
    <citation type="submission" date="2020-07" db="EMBL/GenBank/DDBJ databases">
        <title>The High-quality genome of the commercially important snow crab, Chionoecetes opilio.</title>
        <authorList>
            <person name="Jeong J.-H."/>
            <person name="Ryu S."/>
        </authorList>
    </citation>
    <scope>NUCLEOTIDE SEQUENCE</scope>
    <source>
        <strain evidence="7">MADBK_172401_WGS</strain>
        <tissue evidence="7">Digestive gland</tissue>
    </source>
</reference>
<dbReference type="OrthoDB" id="76265at2759"/>
<dbReference type="InterPro" id="IPR002893">
    <property type="entry name" value="Znf_MYND"/>
</dbReference>
<feature type="domain" description="MYND-type" evidence="6">
    <location>
        <begin position="52"/>
        <end position="90"/>
    </location>
</feature>
<organism evidence="7 8">
    <name type="scientific">Chionoecetes opilio</name>
    <name type="common">Atlantic snow crab</name>
    <name type="synonym">Cancer opilio</name>
    <dbReference type="NCBI Taxonomy" id="41210"/>
    <lineage>
        <taxon>Eukaryota</taxon>
        <taxon>Metazoa</taxon>
        <taxon>Ecdysozoa</taxon>
        <taxon>Arthropoda</taxon>
        <taxon>Crustacea</taxon>
        <taxon>Multicrustacea</taxon>
        <taxon>Malacostraca</taxon>
        <taxon>Eumalacostraca</taxon>
        <taxon>Eucarida</taxon>
        <taxon>Decapoda</taxon>
        <taxon>Pleocyemata</taxon>
        <taxon>Brachyura</taxon>
        <taxon>Eubrachyura</taxon>
        <taxon>Majoidea</taxon>
        <taxon>Majidae</taxon>
        <taxon>Chionoecetes</taxon>
    </lineage>
</organism>
<evidence type="ECO:0000259" key="6">
    <source>
        <dbReference type="PROSITE" id="PS50865"/>
    </source>
</evidence>
<evidence type="ECO:0000313" key="7">
    <source>
        <dbReference type="EMBL" id="KAG0724848.1"/>
    </source>
</evidence>
<name>A0A8J5CLG5_CHIOP</name>
<evidence type="ECO:0000256" key="4">
    <source>
        <dbReference type="PROSITE-ProRule" id="PRU00134"/>
    </source>
</evidence>
<sequence length="199" mass="21860">MTTLSPEHFGEHFGEHLGYWAADHPQVTACRRRDMSGAGLGVGAVATRRKTCGSCGVVDDQLKKCGVCKAVWYCNVDHQKQHWGEHSPFCVPADKPETGAVAKNKNGKKNKKKTRETNFNIDTAGLYEVASLGANQNPNMQFQGNCGNGLLHGQSRGRRKSPMPDLSTPIDSALLQKPPRQDPRHPRSSTCRTPWVQSP</sequence>
<evidence type="ECO:0000313" key="8">
    <source>
        <dbReference type="Proteomes" id="UP000770661"/>
    </source>
</evidence>
<evidence type="ECO:0000256" key="3">
    <source>
        <dbReference type="ARBA" id="ARBA00022833"/>
    </source>
</evidence>
<dbReference type="PROSITE" id="PS50865">
    <property type="entry name" value="ZF_MYND_2"/>
    <property type="match status" value="1"/>
</dbReference>
<accession>A0A8J5CLG5</accession>
<feature type="region of interest" description="Disordered" evidence="5">
    <location>
        <begin position="141"/>
        <end position="199"/>
    </location>
</feature>
<dbReference type="AlphaFoldDB" id="A0A8J5CLG5"/>
<dbReference type="EMBL" id="JACEEZ010006337">
    <property type="protein sequence ID" value="KAG0724848.1"/>
    <property type="molecule type" value="Genomic_DNA"/>
</dbReference>
<dbReference type="Pfam" id="PF01753">
    <property type="entry name" value="zf-MYND"/>
    <property type="match status" value="1"/>
</dbReference>
<proteinExistence type="predicted"/>
<dbReference type="Gene3D" id="6.10.140.2220">
    <property type="match status" value="1"/>
</dbReference>
<dbReference type="Proteomes" id="UP000770661">
    <property type="component" value="Unassembled WGS sequence"/>
</dbReference>
<dbReference type="SUPFAM" id="SSF144232">
    <property type="entry name" value="HIT/MYND zinc finger-like"/>
    <property type="match status" value="1"/>
</dbReference>
<evidence type="ECO:0000256" key="5">
    <source>
        <dbReference type="SAM" id="MobiDB-lite"/>
    </source>
</evidence>
<evidence type="ECO:0000256" key="1">
    <source>
        <dbReference type="ARBA" id="ARBA00022723"/>
    </source>
</evidence>
<dbReference type="PROSITE" id="PS01360">
    <property type="entry name" value="ZF_MYND_1"/>
    <property type="match status" value="1"/>
</dbReference>
<dbReference type="GO" id="GO:0008270">
    <property type="term" value="F:zinc ion binding"/>
    <property type="evidence" value="ECO:0007669"/>
    <property type="project" value="UniProtKB-KW"/>
</dbReference>
<comment type="caution">
    <text evidence="7">The sequence shown here is derived from an EMBL/GenBank/DDBJ whole genome shotgun (WGS) entry which is preliminary data.</text>
</comment>